<gene>
    <name evidence="2" type="ORF">GCM10023332_06410</name>
</gene>
<evidence type="ECO:0000313" key="2">
    <source>
        <dbReference type="EMBL" id="GAA4857394.1"/>
    </source>
</evidence>
<dbReference type="RefSeq" id="WP_345294047.1">
    <property type="nucleotide sequence ID" value="NZ_BAABJY010000001.1"/>
</dbReference>
<dbReference type="Proteomes" id="UP001501323">
    <property type="component" value="Unassembled WGS sequence"/>
</dbReference>
<protein>
    <submittedName>
        <fullName evidence="2">Uncharacterized protein</fullName>
    </submittedName>
</protein>
<organism evidence="2 3">
    <name type="scientific">Luteimonas vadosa</name>
    <dbReference type="NCBI Taxonomy" id="1165507"/>
    <lineage>
        <taxon>Bacteria</taxon>
        <taxon>Pseudomonadati</taxon>
        <taxon>Pseudomonadota</taxon>
        <taxon>Gammaproteobacteria</taxon>
        <taxon>Lysobacterales</taxon>
        <taxon>Lysobacteraceae</taxon>
        <taxon>Luteimonas</taxon>
    </lineage>
</organism>
<sequence>MYAIPSIQTTVRSDRKSPSSQVLAPARPEPRVRDFGIGYGNSSGYVSNRRYASNWNTSRFQCG</sequence>
<accession>A0ABP9DUV3</accession>
<feature type="compositionally biased region" description="Polar residues" evidence="1">
    <location>
        <begin position="1"/>
        <end position="11"/>
    </location>
</feature>
<name>A0ABP9DUV3_9GAMM</name>
<feature type="region of interest" description="Disordered" evidence="1">
    <location>
        <begin position="1"/>
        <end position="38"/>
    </location>
</feature>
<proteinExistence type="predicted"/>
<evidence type="ECO:0000313" key="3">
    <source>
        <dbReference type="Proteomes" id="UP001501323"/>
    </source>
</evidence>
<keyword evidence="3" id="KW-1185">Reference proteome</keyword>
<reference evidence="3" key="1">
    <citation type="journal article" date="2019" name="Int. J. Syst. Evol. Microbiol.">
        <title>The Global Catalogue of Microorganisms (GCM) 10K type strain sequencing project: providing services to taxonomists for standard genome sequencing and annotation.</title>
        <authorList>
            <consortium name="The Broad Institute Genomics Platform"/>
            <consortium name="The Broad Institute Genome Sequencing Center for Infectious Disease"/>
            <person name="Wu L."/>
            <person name="Ma J."/>
        </authorList>
    </citation>
    <scope>NUCLEOTIDE SEQUENCE [LARGE SCALE GENOMIC DNA]</scope>
    <source>
        <strain evidence="3">JCM 18392</strain>
    </source>
</reference>
<dbReference type="EMBL" id="BAABJY010000001">
    <property type="protein sequence ID" value="GAA4857394.1"/>
    <property type="molecule type" value="Genomic_DNA"/>
</dbReference>
<evidence type="ECO:0000256" key="1">
    <source>
        <dbReference type="SAM" id="MobiDB-lite"/>
    </source>
</evidence>
<comment type="caution">
    <text evidence="2">The sequence shown here is derived from an EMBL/GenBank/DDBJ whole genome shotgun (WGS) entry which is preliminary data.</text>
</comment>